<sequence>MITSTLFRHGVADAGAKKQISHRLQRLAEVAPQVTRVNIVLDQVPCGGRPKHLYQCHISMRAAGRKQSDVYVSNGSIGLAVADAFDQLGSLIRHAECRA</sequence>
<evidence type="ECO:0000313" key="1">
    <source>
        <dbReference type="EMBL" id="UTW11893.1"/>
    </source>
</evidence>
<reference evidence="1" key="1">
    <citation type="submission" date="2021-04" db="EMBL/GenBank/DDBJ databases">
        <title>Oceanospirillales bacteria with DddD are important DMSP degraders in coastal seawater.</title>
        <authorList>
            <person name="Liu J."/>
        </authorList>
    </citation>
    <scope>NUCLEOTIDE SEQUENCE</scope>
    <source>
        <strain evidence="1">D13-1</strain>
    </source>
</reference>
<gene>
    <name evidence="1" type="ORF">KDW95_22065</name>
</gene>
<evidence type="ECO:0008006" key="3">
    <source>
        <dbReference type="Google" id="ProtNLM"/>
    </source>
</evidence>
<evidence type="ECO:0000313" key="2">
    <source>
        <dbReference type="Proteomes" id="UP001058461"/>
    </source>
</evidence>
<accession>A0ABY5HHR0</accession>
<proteinExistence type="predicted"/>
<protein>
    <recommendedName>
        <fullName evidence="3">Ribosomal subunit interface protein</fullName>
    </recommendedName>
</protein>
<dbReference type="Proteomes" id="UP001058461">
    <property type="component" value="Chromosome"/>
</dbReference>
<dbReference type="RefSeq" id="WP_255853941.1">
    <property type="nucleotide sequence ID" value="NZ_CP073347.1"/>
</dbReference>
<keyword evidence="2" id="KW-1185">Reference proteome</keyword>
<dbReference type="EMBL" id="CP073347">
    <property type="protein sequence ID" value="UTW11893.1"/>
    <property type="molecule type" value="Genomic_DNA"/>
</dbReference>
<organism evidence="1 2">
    <name type="scientific">Marinobacterium rhizophilum</name>
    <dbReference type="NCBI Taxonomy" id="420402"/>
    <lineage>
        <taxon>Bacteria</taxon>
        <taxon>Pseudomonadati</taxon>
        <taxon>Pseudomonadota</taxon>
        <taxon>Gammaproteobacteria</taxon>
        <taxon>Oceanospirillales</taxon>
        <taxon>Oceanospirillaceae</taxon>
        <taxon>Marinobacterium</taxon>
    </lineage>
</organism>
<name>A0ABY5HHR0_9GAMM</name>